<gene>
    <name evidence="2" type="ORF">J5A53_09080</name>
    <name evidence="3" type="ORF">NCTC12967_01296</name>
</gene>
<evidence type="ECO:0000313" key="3">
    <source>
        <dbReference type="EMBL" id="VEH70013.1"/>
    </source>
</evidence>
<feature type="transmembrane region" description="Helical" evidence="1">
    <location>
        <begin position="164"/>
        <end position="183"/>
    </location>
</feature>
<name>A0A3N4D453_9ACTN</name>
<dbReference type="Proteomes" id="UP000677180">
    <property type="component" value="Chromosome"/>
</dbReference>
<reference evidence="3 4" key="1">
    <citation type="submission" date="2018-12" db="EMBL/GenBank/DDBJ databases">
        <authorList>
            <consortium name="Pathogen Informatics"/>
        </authorList>
    </citation>
    <scope>NUCLEOTIDE SEQUENCE [LARGE SCALE GENOMIC DNA]</scope>
    <source>
        <strain evidence="3 4">NCTC12967</strain>
    </source>
</reference>
<keyword evidence="4" id="KW-1185">Reference proteome</keyword>
<feature type="transmembrane region" description="Helical" evidence="1">
    <location>
        <begin position="222"/>
        <end position="244"/>
    </location>
</feature>
<feature type="transmembrane region" description="Helical" evidence="1">
    <location>
        <begin position="95"/>
        <end position="122"/>
    </location>
</feature>
<dbReference type="EMBL" id="LR134406">
    <property type="protein sequence ID" value="VEH70013.1"/>
    <property type="molecule type" value="Genomic_DNA"/>
</dbReference>
<keyword evidence="1" id="KW-1133">Transmembrane helix</keyword>
<evidence type="ECO:0000256" key="1">
    <source>
        <dbReference type="SAM" id="Phobius"/>
    </source>
</evidence>
<proteinExistence type="predicted"/>
<dbReference type="Pfam" id="PF12730">
    <property type="entry name" value="ABC2_membrane_4"/>
    <property type="match status" value="1"/>
</dbReference>
<organism evidence="3 4">
    <name type="scientific">Arachnia propionica</name>
    <dbReference type="NCBI Taxonomy" id="1750"/>
    <lineage>
        <taxon>Bacteria</taxon>
        <taxon>Bacillati</taxon>
        <taxon>Actinomycetota</taxon>
        <taxon>Actinomycetes</taxon>
        <taxon>Propionibacteriales</taxon>
        <taxon>Propionibacteriaceae</taxon>
        <taxon>Arachnia</taxon>
    </lineage>
</organism>
<evidence type="ECO:0000313" key="4">
    <source>
        <dbReference type="Proteomes" id="UP000273044"/>
    </source>
</evidence>
<accession>A0A3N4D453</accession>
<feature type="transmembrane region" description="Helical" evidence="1">
    <location>
        <begin position="134"/>
        <end position="152"/>
    </location>
</feature>
<reference evidence="2" key="2">
    <citation type="submission" date="2021-03" db="EMBL/GenBank/DDBJ databases">
        <title>Human Oral Microbial Genomes.</title>
        <authorList>
            <person name="Johnston C.D."/>
            <person name="Chen T."/>
            <person name="Dewhirst F.E."/>
        </authorList>
    </citation>
    <scope>NUCLEOTIDE SEQUENCE</scope>
    <source>
        <strain evidence="2">F0714</strain>
    </source>
</reference>
<dbReference type="AlphaFoldDB" id="A0A3N4D453"/>
<dbReference type="EMBL" id="CP072385">
    <property type="protein sequence ID" value="QUC09973.1"/>
    <property type="molecule type" value="Genomic_DNA"/>
</dbReference>
<feature type="transmembrane region" description="Helical" evidence="1">
    <location>
        <begin position="53"/>
        <end position="74"/>
    </location>
</feature>
<dbReference type="OMA" id="LWTQHTL"/>
<keyword evidence="1" id="KW-0812">Transmembrane</keyword>
<keyword evidence="1" id="KW-0472">Membrane</keyword>
<protein>
    <submittedName>
        <fullName evidence="2">ABC transporter permease</fullName>
    </submittedName>
    <submittedName>
        <fullName evidence="3">Uncharacterized protein conserved in bacteria</fullName>
    </submittedName>
</protein>
<dbReference type="GeneID" id="64406771"/>
<dbReference type="OrthoDB" id="9781996at2"/>
<dbReference type="RefSeq" id="WP_014846398.1">
    <property type="nucleotide sequence ID" value="NZ_CP040007.1"/>
</dbReference>
<sequence length="252" mass="26384">MFAAERMKLRRSMVWWVVVLLPLLAVASGGANYWLQTTNGALETGWDVLTGQITLFYGMMFFSTGVALLGAAVWRPEHRSSSWNRVLTTGRSPVSLVLMKSVVILLLVVLVQLVFVGLSWGIGLLLGLRGAPTSSFLVAAALCVPVSVPLVLLQSLMSMLMRSFAAPVAICLAGCMIGFASAASGTGTGPLDLLIPQAVVTRTVLLGSAAVSTSGGQGMDEVLPLACSAAGLAAVMVIVTVLVVRRRPVVSQ</sequence>
<evidence type="ECO:0000313" key="2">
    <source>
        <dbReference type="EMBL" id="QUC09973.1"/>
    </source>
</evidence>
<dbReference type="Proteomes" id="UP000273044">
    <property type="component" value="Chromosome"/>
</dbReference>